<organism evidence="2 3">
    <name type="scientific">Aedes albopictus</name>
    <name type="common">Asian tiger mosquito</name>
    <name type="synonym">Stegomyia albopicta</name>
    <dbReference type="NCBI Taxonomy" id="7160"/>
    <lineage>
        <taxon>Eukaryota</taxon>
        <taxon>Metazoa</taxon>
        <taxon>Ecdysozoa</taxon>
        <taxon>Arthropoda</taxon>
        <taxon>Hexapoda</taxon>
        <taxon>Insecta</taxon>
        <taxon>Pterygota</taxon>
        <taxon>Neoptera</taxon>
        <taxon>Endopterygota</taxon>
        <taxon>Diptera</taxon>
        <taxon>Nematocera</taxon>
        <taxon>Culicoidea</taxon>
        <taxon>Culicidae</taxon>
        <taxon>Culicinae</taxon>
        <taxon>Aedini</taxon>
        <taxon>Aedes</taxon>
        <taxon>Stegomyia</taxon>
    </lineage>
</organism>
<dbReference type="Proteomes" id="UP000069940">
    <property type="component" value="Unassembled WGS sequence"/>
</dbReference>
<keyword evidence="3" id="KW-1185">Reference proteome</keyword>
<evidence type="ECO:0000313" key="3">
    <source>
        <dbReference type="Proteomes" id="UP000069940"/>
    </source>
</evidence>
<reference evidence="3" key="1">
    <citation type="journal article" date="2015" name="Proc. Natl. Acad. Sci. U.S.A.">
        <title>Genome sequence of the Asian Tiger mosquito, Aedes albopictus, reveals insights into its biology, genetics, and evolution.</title>
        <authorList>
            <person name="Chen X.G."/>
            <person name="Jiang X."/>
            <person name="Gu J."/>
            <person name="Xu M."/>
            <person name="Wu Y."/>
            <person name="Deng Y."/>
            <person name="Zhang C."/>
            <person name="Bonizzoni M."/>
            <person name="Dermauw W."/>
            <person name="Vontas J."/>
            <person name="Armbruster P."/>
            <person name="Huang X."/>
            <person name="Yang Y."/>
            <person name="Zhang H."/>
            <person name="He W."/>
            <person name="Peng H."/>
            <person name="Liu Y."/>
            <person name="Wu K."/>
            <person name="Chen J."/>
            <person name="Lirakis M."/>
            <person name="Topalis P."/>
            <person name="Van Leeuwen T."/>
            <person name="Hall A.B."/>
            <person name="Jiang X."/>
            <person name="Thorpe C."/>
            <person name="Mueller R.L."/>
            <person name="Sun C."/>
            <person name="Waterhouse R.M."/>
            <person name="Yan G."/>
            <person name="Tu Z.J."/>
            <person name="Fang X."/>
            <person name="James A.A."/>
        </authorList>
    </citation>
    <scope>NUCLEOTIDE SEQUENCE [LARGE SCALE GENOMIC DNA]</scope>
    <source>
        <strain evidence="3">Foshan</strain>
    </source>
</reference>
<sequence>MSYQYAENEPSLASSNKLELILDVYDDGTIQMVSASDERLSIGGPYSLSADRESLRKEPSIERLFECAELKAQAQASPHHQPISTLELHPSDDEEDDGSESDREPELVELCPCRCEDCPRECYESRRSRGDEMVMLEANMLIKVPIKKRNLERLMQIAKCCEDRIR</sequence>
<dbReference type="EnsemblMetazoa" id="AALFPA23_005616.R7194">
    <property type="protein sequence ID" value="AALFPA23_005616.P7194"/>
    <property type="gene ID" value="AALFPA23_005616"/>
</dbReference>
<feature type="region of interest" description="Disordered" evidence="1">
    <location>
        <begin position="72"/>
        <end position="105"/>
    </location>
</feature>
<reference evidence="2" key="2">
    <citation type="submission" date="2025-05" db="UniProtKB">
        <authorList>
            <consortium name="EnsemblMetazoa"/>
        </authorList>
    </citation>
    <scope>IDENTIFICATION</scope>
    <source>
        <strain evidence="2">Foshan</strain>
    </source>
</reference>
<feature type="compositionally biased region" description="Polar residues" evidence="1">
    <location>
        <begin position="74"/>
        <end position="84"/>
    </location>
</feature>
<evidence type="ECO:0000313" key="2">
    <source>
        <dbReference type="EnsemblMetazoa" id="AALFPA23_005616.P7194"/>
    </source>
</evidence>
<proteinExistence type="predicted"/>
<dbReference type="RefSeq" id="XP_029727972.1">
    <property type="nucleotide sequence ID" value="XM_029872112.2"/>
</dbReference>
<name>A0ABM1Y4G1_AEDAL</name>
<protein>
    <submittedName>
        <fullName evidence="2">Uncharacterized protein</fullName>
    </submittedName>
</protein>
<accession>A0ABM1Y4G1</accession>
<evidence type="ECO:0000256" key="1">
    <source>
        <dbReference type="SAM" id="MobiDB-lite"/>
    </source>
</evidence>
<dbReference type="GeneID" id="115266148"/>